<dbReference type="Gene3D" id="1.10.10.10">
    <property type="entry name" value="Winged helix-like DNA-binding domain superfamily/Winged helix DNA-binding domain"/>
    <property type="match status" value="1"/>
</dbReference>
<evidence type="ECO:0000313" key="6">
    <source>
        <dbReference type="EMBL" id="MDW5594548.1"/>
    </source>
</evidence>
<dbReference type="InterPro" id="IPR036390">
    <property type="entry name" value="WH_DNA-bd_sf"/>
</dbReference>
<accession>A0ABU4HMK9</accession>
<keyword evidence="2" id="KW-0808">Transferase</keyword>
<reference evidence="7" key="1">
    <citation type="submission" date="2023-07" db="EMBL/GenBank/DDBJ databases">
        <title>Conexibacter stalactiti sp. nov., isolated from stalactites in a lava cave and emended description of the genus Conexibacter.</title>
        <authorList>
            <person name="Lee S.D."/>
        </authorList>
    </citation>
    <scope>NUCLEOTIDE SEQUENCE [LARGE SCALE GENOMIC DNA]</scope>
    <source>
        <strain evidence="7">KCTC 39840</strain>
    </source>
</reference>
<dbReference type="GO" id="GO:0008168">
    <property type="term" value="F:methyltransferase activity"/>
    <property type="evidence" value="ECO:0007669"/>
    <property type="project" value="UniProtKB-KW"/>
</dbReference>
<keyword evidence="1 6" id="KW-0489">Methyltransferase</keyword>
<evidence type="ECO:0000256" key="1">
    <source>
        <dbReference type="ARBA" id="ARBA00022603"/>
    </source>
</evidence>
<reference evidence="6 7" key="2">
    <citation type="submission" date="2023-10" db="EMBL/GenBank/DDBJ databases">
        <authorList>
            <person name="Han X.F."/>
        </authorList>
    </citation>
    <scope>NUCLEOTIDE SEQUENCE [LARGE SCALE GENOMIC DNA]</scope>
    <source>
        <strain evidence="6 7">KCTC 39840</strain>
    </source>
</reference>
<dbReference type="RefSeq" id="WP_318596817.1">
    <property type="nucleotide sequence ID" value="NZ_JAWSTH010000018.1"/>
</dbReference>
<dbReference type="GO" id="GO:0032259">
    <property type="term" value="P:methylation"/>
    <property type="evidence" value="ECO:0007669"/>
    <property type="project" value="UniProtKB-KW"/>
</dbReference>
<dbReference type="PIRSF" id="PIRSF005739">
    <property type="entry name" value="O-mtase"/>
    <property type="match status" value="1"/>
</dbReference>
<feature type="domain" description="O-methyltransferase C-terminal" evidence="4">
    <location>
        <begin position="205"/>
        <end position="349"/>
    </location>
</feature>
<keyword evidence="7" id="KW-1185">Reference proteome</keyword>
<organism evidence="6 7">
    <name type="scientific">Conexibacter stalactiti</name>
    <dbReference type="NCBI Taxonomy" id="1940611"/>
    <lineage>
        <taxon>Bacteria</taxon>
        <taxon>Bacillati</taxon>
        <taxon>Actinomycetota</taxon>
        <taxon>Thermoleophilia</taxon>
        <taxon>Solirubrobacterales</taxon>
        <taxon>Conexibacteraceae</taxon>
        <taxon>Conexibacter</taxon>
    </lineage>
</organism>
<dbReference type="CDD" id="cd02440">
    <property type="entry name" value="AdoMet_MTases"/>
    <property type="match status" value="1"/>
</dbReference>
<dbReference type="SUPFAM" id="SSF53335">
    <property type="entry name" value="S-adenosyl-L-methionine-dependent methyltransferases"/>
    <property type="match status" value="1"/>
</dbReference>
<evidence type="ECO:0000256" key="2">
    <source>
        <dbReference type="ARBA" id="ARBA00022679"/>
    </source>
</evidence>
<evidence type="ECO:0000259" key="5">
    <source>
        <dbReference type="Pfam" id="PF08100"/>
    </source>
</evidence>
<feature type="domain" description="O-methyltransferase dimerisation" evidence="5">
    <location>
        <begin position="17"/>
        <end position="112"/>
    </location>
</feature>
<gene>
    <name evidence="6" type="ORF">R7226_09385</name>
</gene>
<dbReference type="InterPro" id="IPR036388">
    <property type="entry name" value="WH-like_DNA-bd_sf"/>
</dbReference>
<dbReference type="InterPro" id="IPR012967">
    <property type="entry name" value="COMT_dimerisation"/>
</dbReference>
<keyword evidence="3" id="KW-0949">S-adenosyl-L-methionine</keyword>
<dbReference type="EMBL" id="JAWSTH010000018">
    <property type="protein sequence ID" value="MDW5594548.1"/>
    <property type="molecule type" value="Genomic_DNA"/>
</dbReference>
<protein>
    <submittedName>
        <fullName evidence="6">Methyltransferase</fullName>
    </submittedName>
</protein>
<dbReference type="InterPro" id="IPR001077">
    <property type="entry name" value="COMT_C"/>
</dbReference>
<sequence>MSGAAGTGATPVDPLALLTAYQQSAVVAAAVESGVADALAEGAGGGDATDAGGGLTVEEVARDAGSDPRATRILLSALVALGLVARADGANAGAPVDGTTRFALSDAGAVLASDHPRTLAWIVRKEWFFYGVWNELPAAMTDGRGRIAPWRERVERDPTTAFGFLRALDDLAARFGGELAEAAAALLPAAADPAVDPTAPSRPLRLLDVGGGAGSHSARLVELRADVRPTVLDLPQVEPLLRERHGELPFEPGDLAEPRFGRPDGEQWDVVLLANILHDHTPAQNARLVKEAAGLLAPGGTLLLYEWIPDHAASAPDLPLFAVMMMVENDGGDAYSEAEHRGWLEAAGLSSIELRRGYGPIAVVAAHA</sequence>
<dbReference type="Gene3D" id="3.40.50.150">
    <property type="entry name" value="Vaccinia Virus protein VP39"/>
    <property type="match status" value="1"/>
</dbReference>
<evidence type="ECO:0000259" key="4">
    <source>
        <dbReference type="Pfam" id="PF00891"/>
    </source>
</evidence>
<dbReference type="Proteomes" id="UP001284601">
    <property type="component" value="Unassembled WGS sequence"/>
</dbReference>
<evidence type="ECO:0000313" key="7">
    <source>
        <dbReference type="Proteomes" id="UP001284601"/>
    </source>
</evidence>
<evidence type="ECO:0000256" key="3">
    <source>
        <dbReference type="ARBA" id="ARBA00022691"/>
    </source>
</evidence>
<proteinExistence type="predicted"/>
<dbReference type="PROSITE" id="PS51683">
    <property type="entry name" value="SAM_OMT_II"/>
    <property type="match status" value="1"/>
</dbReference>
<dbReference type="Pfam" id="PF00891">
    <property type="entry name" value="Methyltransf_2"/>
    <property type="match status" value="1"/>
</dbReference>
<dbReference type="PANTHER" id="PTHR43712:SF2">
    <property type="entry name" value="O-METHYLTRANSFERASE CICE"/>
    <property type="match status" value="1"/>
</dbReference>
<dbReference type="Pfam" id="PF08100">
    <property type="entry name" value="Dimerisation"/>
    <property type="match status" value="1"/>
</dbReference>
<name>A0ABU4HMK9_9ACTN</name>
<dbReference type="InterPro" id="IPR029063">
    <property type="entry name" value="SAM-dependent_MTases_sf"/>
</dbReference>
<dbReference type="SUPFAM" id="SSF46785">
    <property type="entry name" value="Winged helix' DNA-binding domain"/>
    <property type="match status" value="1"/>
</dbReference>
<dbReference type="InterPro" id="IPR016461">
    <property type="entry name" value="COMT-like"/>
</dbReference>
<comment type="caution">
    <text evidence="6">The sequence shown here is derived from an EMBL/GenBank/DDBJ whole genome shotgun (WGS) entry which is preliminary data.</text>
</comment>
<dbReference type="PANTHER" id="PTHR43712">
    <property type="entry name" value="PUTATIVE (AFU_ORTHOLOGUE AFUA_4G14580)-RELATED"/>
    <property type="match status" value="1"/>
</dbReference>